<feature type="compositionally biased region" description="Basic and acidic residues" evidence="1">
    <location>
        <begin position="38"/>
        <end position="57"/>
    </location>
</feature>
<dbReference type="RefSeq" id="XP_060290227.1">
    <property type="nucleotide sequence ID" value="XM_060440596.1"/>
</dbReference>
<feature type="compositionally biased region" description="Basic and acidic residues" evidence="1">
    <location>
        <begin position="90"/>
        <end position="108"/>
    </location>
</feature>
<feature type="compositionally biased region" description="Basic residues" evidence="1">
    <location>
        <begin position="164"/>
        <end position="173"/>
    </location>
</feature>
<dbReference type="GeneID" id="85323866"/>
<evidence type="ECO:0000313" key="3">
    <source>
        <dbReference type="Proteomes" id="UP001172101"/>
    </source>
</evidence>
<proteinExistence type="predicted"/>
<reference evidence="2" key="1">
    <citation type="submission" date="2023-06" db="EMBL/GenBank/DDBJ databases">
        <title>Genome-scale phylogeny and comparative genomics of the fungal order Sordariales.</title>
        <authorList>
            <consortium name="Lawrence Berkeley National Laboratory"/>
            <person name="Hensen N."/>
            <person name="Bonometti L."/>
            <person name="Westerberg I."/>
            <person name="Brannstrom I.O."/>
            <person name="Guillou S."/>
            <person name="Cros-Aarteil S."/>
            <person name="Calhoun S."/>
            <person name="Haridas S."/>
            <person name="Kuo A."/>
            <person name="Mondo S."/>
            <person name="Pangilinan J."/>
            <person name="Riley R."/>
            <person name="LaButti K."/>
            <person name="Andreopoulos B."/>
            <person name="Lipzen A."/>
            <person name="Chen C."/>
            <person name="Yanf M."/>
            <person name="Daum C."/>
            <person name="Ng V."/>
            <person name="Clum A."/>
            <person name="Steindorff A."/>
            <person name="Ohm R."/>
            <person name="Martin F."/>
            <person name="Silar P."/>
            <person name="Natvig D."/>
            <person name="Lalanne C."/>
            <person name="Gautier V."/>
            <person name="Ament-velasquez S.L."/>
            <person name="Kruys A."/>
            <person name="Hutchinson M.I."/>
            <person name="Powell A.J."/>
            <person name="Barry K."/>
            <person name="Miller A.N."/>
            <person name="Grigoriev I.V."/>
            <person name="Debuchy R."/>
            <person name="Gladieux P."/>
            <person name="Thoren M.H."/>
            <person name="Johannesson H."/>
        </authorList>
    </citation>
    <scope>NUCLEOTIDE SEQUENCE</scope>
    <source>
        <strain evidence="2">SMH2392-1A</strain>
    </source>
</reference>
<feature type="compositionally biased region" description="Pro residues" evidence="1">
    <location>
        <begin position="8"/>
        <end position="24"/>
    </location>
</feature>
<dbReference type="AlphaFoldDB" id="A0AA40DKP5"/>
<accession>A0AA40DKP5</accession>
<name>A0AA40DKP5_9PEZI</name>
<dbReference type="EMBL" id="JAUIRO010000008">
    <property type="protein sequence ID" value="KAK0703368.1"/>
    <property type="molecule type" value="Genomic_DNA"/>
</dbReference>
<dbReference type="Proteomes" id="UP001172101">
    <property type="component" value="Unassembled WGS sequence"/>
</dbReference>
<evidence type="ECO:0000313" key="2">
    <source>
        <dbReference type="EMBL" id="KAK0703368.1"/>
    </source>
</evidence>
<feature type="compositionally biased region" description="Pro residues" evidence="1">
    <location>
        <begin position="127"/>
        <end position="145"/>
    </location>
</feature>
<keyword evidence="3" id="KW-1185">Reference proteome</keyword>
<evidence type="ECO:0000256" key="1">
    <source>
        <dbReference type="SAM" id="MobiDB-lite"/>
    </source>
</evidence>
<comment type="caution">
    <text evidence="2">The sequence shown here is derived from an EMBL/GenBank/DDBJ whole genome shotgun (WGS) entry which is preliminary data.</text>
</comment>
<feature type="compositionally biased region" description="Pro residues" evidence="1">
    <location>
        <begin position="72"/>
        <end position="85"/>
    </location>
</feature>
<gene>
    <name evidence="2" type="ORF">B0T26DRAFT_681052</name>
</gene>
<organism evidence="2 3">
    <name type="scientific">Lasiosphaeria miniovina</name>
    <dbReference type="NCBI Taxonomy" id="1954250"/>
    <lineage>
        <taxon>Eukaryota</taxon>
        <taxon>Fungi</taxon>
        <taxon>Dikarya</taxon>
        <taxon>Ascomycota</taxon>
        <taxon>Pezizomycotina</taxon>
        <taxon>Sordariomycetes</taxon>
        <taxon>Sordariomycetidae</taxon>
        <taxon>Sordariales</taxon>
        <taxon>Lasiosphaeriaceae</taxon>
        <taxon>Lasiosphaeria</taxon>
    </lineage>
</organism>
<protein>
    <submittedName>
        <fullName evidence="2">Uncharacterized protein</fullName>
    </submittedName>
</protein>
<sequence>MRRAPTAAPRPIPRSVPLTPPRPPLTMLGDGVAGDLDACERPAPDDGGHQKSKDKVARVGPSAPQLLADVPPWVPPLRPSRPPPATRSDLGARKRPAPDDGGEREGKHKVARVGPPAPELPADFPRSVPPLRPPGPPLATRPPPATQGDLSARKCAAPDDGGGQRKRKPKVARVRRSAREVLVDIAVAAATARSLALAAPREPVRFREVRWNEIRWFAIKYSNGDEPPCSPRTMPFREVRWNQPPRRRSWNERRGPLSPRSTMAVYFKDVRWDQPRRARHAEDKSISPWSDPTGQRVFFAEVCYDKPRRWRQPMWVDVSLSPRSTR</sequence>
<feature type="region of interest" description="Disordered" evidence="1">
    <location>
        <begin position="1"/>
        <end position="173"/>
    </location>
</feature>